<organism evidence="2 3">
    <name type="scientific">Kalanchoe fedtschenkoi</name>
    <name type="common">Lavender scallops</name>
    <name type="synonym">South American air plant</name>
    <dbReference type="NCBI Taxonomy" id="63787"/>
    <lineage>
        <taxon>Eukaryota</taxon>
        <taxon>Viridiplantae</taxon>
        <taxon>Streptophyta</taxon>
        <taxon>Embryophyta</taxon>
        <taxon>Tracheophyta</taxon>
        <taxon>Spermatophyta</taxon>
        <taxon>Magnoliopsida</taxon>
        <taxon>eudicotyledons</taxon>
        <taxon>Gunneridae</taxon>
        <taxon>Pentapetalae</taxon>
        <taxon>Saxifragales</taxon>
        <taxon>Crassulaceae</taxon>
        <taxon>Kalanchoe</taxon>
    </lineage>
</organism>
<dbReference type="InterPro" id="IPR038947">
    <property type="entry name" value="At3g27210-like"/>
</dbReference>
<dbReference type="PANTHER" id="PTHR34280">
    <property type="entry name" value="OS01G0920100 PROTEIN"/>
    <property type="match status" value="1"/>
</dbReference>
<proteinExistence type="predicted"/>
<accession>A0A7N0VJG3</accession>
<protein>
    <submittedName>
        <fullName evidence="2">Uncharacterized protein</fullName>
    </submittedName>
</protein>
<dbReference type="AlphaFoldDB" id="A0A7N0VJG3"/>
<feature type="region of interest" description="Disordered" evidence="1">
    <location>
        <begin position="112"/>
        <end position="183"/>
    </location>
</feature>
<feature type="compositionally biased region" description="Polar residues" evidence="1">
    <location>
        <begin position="146"/>
        <end position="167"/>
    </location>
</feature>
<dbReference type="OMA" id="NDEAGHQ"/>
<sequence length="209" mass="23117">MTFGWRPFGSRKKAAKCLSEGLTEKMVNCEQHVSGAASLEEVFFDSQVWLDSDIEDYFSVDGDFTPSRDNTPIHPRSVVQAYETQYADKNLDIGPITSSPSDGKKRLSELFGESLSDEKNSNSDVRPSQEAYRKMTRDAKPEVRHVSSQHGSPYASVTSSICSSTERTPTKGLKRSKYKSGCSSPCCLPSLARSLSFGEKKKRLVPSQA</sequence>
<feature type="compositionally biased region" description="Basic and acidic residues" evidence="1">
    <location>
        <begin position="131"/>
        <end position="145"/>
    </location>
</feature>
<dbReference type="PANTHER" id="PTHR34280:SF2">
    <property type="entry name" value="OS01G0920100 PROTEIN"/>
    <property type="match status" value="1"/>
</dbReference>
<reference evidence="2" key="1">
    <citation type="submission" date="2021-01" db="UniProtKB">
        <authorList>
            <consortium name="EnsemblPlants"/>
        </authorList>
    </citation>
    <scope>IDENTIFICATION</scope>
</reference>
<dbReference type="Proteomes" id="UP000594263">
    <property type="component" value="Unplaced"/>
</dbReference>
<evidence type="ECO:0000313" key="2">
    <source>
        <dbReference type="EnsemblPlants" id="Kaladp0967s0013.1.v1.1"/>
    </source>
</evidence>
<dbReference type="EnsemblPlants" id="Kaladp0967s0013.1.v1.1">
    <property type="protein sequence ID" value="Kaladp0967s0013.1.v1.1"/>
    <property type="gene ID" value="Kaladp0967s0013.v1.1"/>
</dbReference>
<name>A0A7N0VJG3_KALFE</name>
<keyword evidence="3" id="KW-1185">Reference proteome</keyword>
<dbReference type="Gramene" id="Kaladp0967s0013.1.v1.1">
    <property type="protein sequence ID" value="Kaladp0967s0013.1.v1.1"/>
    <property type="gene ID" value="Kaladp0967s0013.v1.1"/>
</dbReference>
<evidence type="ECO:0000313" key="3">
    <source>
        <dbReference type="Proteomes" id="UP000594263"/>
    </source>
</evidence>
<evidence type="ECO:0000256" key="1">
    <source>
        <dbReference type="SAM" id="MobiDB-lite"/>
    </source>
</evidence>